<organism evidence="2 3">
    <name type="scientific">Lophium mytilinum</name>
    <dbReference type="NCBI Taxonomy" id="390894"/>
    <lineage>
        <taxon>Eukaryota</taxon>
        <taxon>Fungi</taxon>
        <taxon>Dikarya</taxon>
        <taxon>Ascomycota</taxon>
        <taxon>Pezizomycotina</taxon>
        <taxon>Dothideomycetes</taxon>
        <taxon>Pleosporomycetidae</taxon>
        <taxon>Mytilinidiales</taxon>
        <taxon>Mytilinidiaceae</taxon>
        <taxon>Lophium</taxon>
    </lineage>
</organism>
<sequence>MSSNIALHVRMKVQPGKRDELIDVLRPIEKKAREDPGTLAYFIAIPAQGDDGTQIAMFEIYEDLAACDAHSAMPEVEPLRKALPTLLAEKPFSLRCTPFGKGFIRPGISEEKADAGLSLMIRMTWAEGTDMAQVKSNFEDLIAYSQTESQTFAYHYATNEETPNTLYAFEQFESGEFCMGTHMKSDQFIKTQSYAADALTPDPLFAKRVLGFSKK</sequence>
<dbReference type="SUPFAM" id="SSF54909">
    <property type="entry name" value="Dimeric alpha+beta barrel"/>
    <property type="match status" value="2"/>
</dbReference>
<dbReference type="InterPro" id="IPR007138">
    <property type="entry name" value="ABM_dom"/>
</dbReference>
<dbReference type="AlphaFoldDB" id="A0A6A6QQV0"/>
<protein>
    <recommendedName>
        <fullName evidence="1">ABM domain-containing protein</fullName>
    </recommendedName>
</protein>
<evidence type="ECO:0000313" key="3">
    <source>
        <dbReference type="Proteomes" id="UP000799750"/>
    </source>
</evidence>
<dbReference type="PANTHER" id="PTHR33336">
    <property type="entry name" value="QUINOL MONOOXYGENASE YGIN-RELATED"/>
    <property type="match status" value="1"/>
</dbReference>
<dbReference type="Proteomes" id="UP000799750">
    <property type="component" value="Unassembled WGS sequence"/>
</dbReference>
<gene>
    <name evidence="2" type="ORF">BU16DRAFT_582356</name>
</gene>
<evidence type="ECO:0000259" key="1">
    <source>
        <dbReference type="PROSITE" id="PS51725"/>
    </source>
</evidence>
<evidence type="ECO:0000313" key="2">
    <source>
        <dbReference type="EMBL" id="KAF2494390.1"/>
    </source>
</evidence>
<dbReference type="PANTHER" id="PTHR33336:SF15">
    <property type="entry name" value="ABM DOMAIN-CONTAINING PROTEIN"/>
    <property type="match status" value="1"/>
</dbReference>
<dbReference type="PROSITE" id="PS51725">
    <property type="entry name" value="ABM"/>
    <property type="match status" value="1"/>
</dbReference>
<proteinExistence type="predicted"/>
<keyword evidence="3" id="KW-1185">Reference proteome</keyword>
<dbReference type="Gene3D" id="3.30.70.100">
    <property type="match status" value="2"/>
</dbReference>
<name>A0A6A6QQV0_9PEZI</name>
<accession>A0A6A6QQV0</accession>
<feature type="domain" description="ABM" evidence="1">
    <location>
        <begin position="5"/>
        <end position="95"/>
    </location>
</feature>
<dbReference type="OrthoDB" id="10279967at2759"/>
<dbReference type="InterPro" id="IPR011008">
    <property type="entry name" value="Dimeric_a/b-barrel"/>
</dbReference>
<dbReference type="EMBL" id="MU004190">
    <property type="protein sequence ID" value="KAF2494390.1"/>
    <property type="molecule type" value="Genomic_DNA"/>
</dbReference>
<dbReference type="GO" id="GO:0003824">
    <property type="term" value="F:catalytic activity"/>
    <property type="evidence" value="ECO:0007669"/>
    <property type="project" value="TreeGrafter"/>
</dbReference>
<dbReference type="InterPro" id="IPR050744">
    <property type="entry name" value="AI-2_Isomerase_LsrG"/>
</dbReference>
<reference evidence="2" key="1">
    <citation type="journal article" date="2020" name="Stud. Mycol.">
        <title>101 Dothideomycetes genomes: a test case for predicting lifestyles and emergence of pathogens.</title>
        <authorList>
            <person name="Haridas S."/>
            <person name="Albert R."/>
            <person name="Binder M."/>
            <person name="Bloem J."/>
            <person name="Labutti K."/>
            <person name="Salamov A."/>
            <person name="Andreopoulos B."/>
            <person name="Baker S."/>
            <person name="Barry K."/>
            <person name="Bills G."/>
            <person name="Bluhm B."/>
            <person name="Cannon C."/>
            <person name="Castanera R."/>
            <person name="Culley D."/>
            <person name="Daum C."/>
            <person name="Ezra D."/>
            <person name="Gonzalez J."/>
            <person name="Henrissat B."/>
            <person name="Kuo A."/>
            <person name="Liang C."/>
            <person name="Lipzen A."/>
            <person name="Lutzoni F."/>
            <person name="Magnuson J."/>
            <person name="Mondo S."/>
            <person name="Nolan M."/>
            <person name="Ohm R."/>
            <person name="Pangilinan J."/>
            <person name="Park H.-J."/>
            <person name="Ramirez L."/>
            <person name="Alfaro M."/>
            <person name="Sun H."/>
            <person name="Tritt A."/>
            <person name="Yoshinaga Y."/>
            <person name="Zwiers L.-H."/>
            <person name="Turgeon B."/>
            <person name="Goodwin S."/>
            <person name="Spatafora J."/>
            <person name="Crous P."/>
            <person name="Grigoriev I."/>
        </authorList>
    </citation>
    <scope>NUCLEOTIDE SEQUENCE</scope>
    <source>
        <strain evidence="2">CBS 269.34</strain>
    </source>
</reference>
<dbReference type="Pfam" id="PF03992">
    <property type="entry name" value="ABM"/>
    <property type="match status" value="1"/>
</dbReference>